<evidence type="ECO:0000256" key="1">
    <source>
        <dbReference type="SAM" id="MobiDB-lite"/>
    </source>
</evidence>
<reference evidence="3" key="2">
    <citation type="submission" date="2020-05" db="UniProtKB">
        <authorList>
            <consortium name="EnsemblMetazoa"/>
        </authorList>
    </citation>
    <scope>IDENTIFICATION</scope>
    <source>
        <strain evidence="3">Indian</strain>
    </source>
</reference>
<dbReference type="InterPro" id="IPR036051">
    <property type="entry name" value="KRAB_dom_sf"/>
</dbReference>
<evidence type="ECO:0000313" key="3">
    <source>
        <dbReference type="EnsemblMetazoa" id="ASTEI11687-PA"/>
    </source>
</evidence>
<proteinExistence type="predicted"/>
<protein>
    <recommendedName>
        <fullName evidence="2">KRAB domain-containing protein</fullName>
    </recommendedName>
</protein>
<feature type="compositionally biased region" description="Basic and acidic residues" evidence="1">
    <location>
        <begin position="1"/>
        <end position="17"/>
    </location>
</feature>
<feature type="domain" description="KRAB" evidence="2">
    <location>
        <begin position="76"/>
        <end position="100"/>
    </location>
</feature>
<dbReference type="Pfam" id="PF01352">
    <property type="entry name" value="KRAB"/>
    <property type="match status" value="1"/>
</dbReference>
<evidence type="ECO:0000313" key="4">
    <source>
        <dbReference type="Proteomes" id="UP000076408"/>
    </source>
</evidence>
<dbReference type="Gene3D" id="6.10.140.140">
    <property type="match status" value="1"/>
</dbReference>
<dbReference type="GO" id="GO:0006355">
    <property type="term" value="P:regulation of DNA-templated transcription"/>
    <property type="evidence" value="ECO:0007669"/>
    <property type="project" value="InterPro"/>
</dbReference>
<dbReference type="Proteomes" id="UP000076408">
    <property type="component" value="Unassembled WGS sequence"/>
</dbReference>
<dbReference type="SUPFAM" id="SSF109640">
    <property type="entry name" value="KRAB domain (Kruppel-associated box)"/>
    <property type="match status" value="1"/>
</dbReference>
<name>A0A182YTA1_ANOST</name>
<dbReference type="PROSITE" id="PS50805">
    <property type="entry name" value="KRAB"/>
    <property type="match status" value="1"/>
</dbReference>
<evidence type="ECO:0000259" key="2">
    <source>
        <dbReference type="PROSITE" id="PS50805"/>
    </source>
</evidence>
<dbReference type="CDD" id="cd07765">
    <property type="entry name" value="KRAB_A-box"/>
    <property type="match status" value="1"/>
</dbReference>
<sequence length="100" mass="11266">MREEGGRKEERKEEEGAQHPNGFAGKEAWLQFNICLQQSSNWPQHVHLRQGLGEAARRGQGARDGSAGKEHLQEPVAFAEVAVYFSREEWALLDPAQRAL</sequence>
<dbReference type="VEuPathDB" id="VectorBase:ASTEI11687"/>
<keyword evidence="4" id="KW-1185">Reference proteome</keyword>
<reference evidence="4" key="1">
    <citation type="journal article" date="2014" name="Genome Biol.">
        <title>Genome analysis of a major urban malaria vector mosquito, Anopheles stephensi.</title>
        <authorList>
            <person name="Jiang X."/>
            <person name="Peery A."/>
            <person name="Hall A.B."/>
            <person name="Sharma A."/>
            <person name="Chen X.G."/>
            <person name="Waterhouse R.M."/>
            <person name="Komissarov A."/>
            <person name="Riehle M.M."/>
            <person name="Shouche Y."/>
            <person name="Sharakhova M.V."/>
            <person name="Lawson D."/>
            <person name="Pakpour N."/>
            <person name="Arensburger P."/>
            <person name="Davidson V.L."/>
            <person name="Eiglmeier K."/>
            <person name="Emrich S."/>
            <person name="George P."/>
            <person name="Kennedy R.C."/>
            <person name="Mane S.P."/>
            <person name="Maslen G."/>
            <person name="Oringanje C."/>
            <person name="Qi Y."/>
            <person name="Settlage R."/>
            <person name="Tojo M."/>
            <person name="Tubio J.M."/>
            <person name="Unger M.F."/>
            <person name="Wang B."/>
            <person name="Vernick K.D."/>
            <person name="Ribeiro J.M."/>
            <person name="James A.A."/>
            <person name="Michel K."/>
            <person name="Riehle M.A."/>
            <person name="Luckhart S."/>
            <person name="Sharakhov I.V."/>
            <person name="Tu Z."/>
        </authorList>
    </citation>
    <scope>NUCLEOTIDE SEQUENCE [LARGE SCALE GENOMIC DNA]</scope>
    <source>
        <strain evidence="4">Indian</strain>
    </source>
</reference>
<accession>A0A182YTA1</accession>
<dbReference type="InterPro" id="IPR001909">
    <property type="entry name" value="KRAB"/>
</dbReference>
<organism evidence="3 4">
    <name type="scientific">Anopheles stephensi</name>
    <name type="common">Indo-Pakistan malaria mosquito</name>
    <dbReference type="NCBI Taxonomy" id="30069"/>
    <lineage>
        <taxon>Eukaryota</taxon>
        <taxon>Metazoa</taxon>
        <taxon>Ecdysozoa</taxon>
        <taxon>Arthropoda</taxon>
        <taxon>Hexapoda</taxon>
        <taxon>Insecta</taxon>
        <taxon>Pterygota</taxon>
        <taxon>Neoptera</taxon>
        <taxon>Endopterygota</taxon>
        <taxon>Diptera</taxon>
        <taxon>Nematocera</taxon>
        <taxon>Culicoidea</taxon>
        <taxon>Culicidae</taxon>
        <taxon>Anophelinae</taxon>
        <taxon>Anopheles</taxon>
    </lineage>
</organism>
<dbReference type="EnsemblMetazoa" id="ASTEI11687-RA">
    <property type="protein sequence ID" value="ASTEI11687-PA"/>
    <property type="gene ID" value="ASTEI11687"/>
</dbReference>
<feature type="region of interest" description="Disordered" evidence="1">
    <location>
        <begin position="1"/>
        <end position="23"/>
    </location>
</feature>
<dbReference type="AlphaFoldDB" id="A0A182YTA1"/>